<dbReference type="OrthoDB" id="7388088at2"/>
<evidence type="ECO:0000256" key="2">
    <source>
        <dbReference type="SAM" id="SignalP"/>
    </source>
</evidence>
<feature type="compositionally biased region" description="Pro residues" evidence="1">
    <location>
        <begin position="33"/>
        <end position="58"/>
    </location>
</feature>
<feature type="chain" id="PRO_5020793694" description="Antifreeze protein" evidence="2">
    <location>
        <begin position="22"/>
        <end position="612"/>
    </location>
</feature>
<evidence type="ECO:0000256" key="1">
    <source>
        <dbReference type="SAM" id="MobiDB-lite"/>
    </source>
</evidence>
<proteinExistence type="predicted"/>
<accession>A0A4T3F4C4</accession>
<evidence type="ECO:0000313" key="4">
    <source>
        <dbReference type="Proteomes" id="UP000309389"/>
    </source>
</evidence>
<dbReference type="EMBL" id="SSHH01000001">
    <property type="protein sequence ID" value="TIX52018.1"/>
    <property type="molecule type" value="Genomic_DNA"/>
</dbReference>
<dbReference type="AlphaFoldDB" id="A0A4T3F4C4"/>
<gene>
    <name evidence="3" type="ORF">E5222_06220</name>
</gene>
<keyword evidence="2" id="KW-0732">Signal</keyword>
<protein>
    <recommendedName>
        <fullName evidence="5">Antifreeze protein</fullName>
    </recommendedName>
</protein>
<name>A0A4T3F4C4_9SPHN</name>
<evidence type="ECO:0008006" key="5">
    <source>
        <dbReference type="Google" id="ProtNLM"/>
    </source>
</evidence>
<comment type="caution">
    <text evidence="3">The sequence shown here is derived from an EMBL/GenBank/DDBJ whole genome shotgun (WGS) entry which is preliminary data.</text>
</comment>
<sequence length="612" mass="64327">MKRMLMLGGAALALSSSLAMAQPEDLLPDIFNDPPPAAPAPTPTPRAQPAPGPAPVAPAPGETSAPVIQPLPGDAPPTPAIADIDLPANFPSLAELEEMDESEINELLGLRPKFDVPPMARRAMERIGVISSSEGGFPSRALAGQPAALVRSALEGTRGPLVSRWGHILLRRTLASRMDAPDGMDPAEFAALRAALLNRMGEVRIARSLVQDVDGGNYTPELSAAAFTAFVETGDLLGACPISRLHSEHLESGEWTLTQAICDAFSGEERAADRRLQRALGTGEAEEIDVRLAQLFAGAAGDGGRGVTIEWDGVDELTPWRLAMARALGTELPDALRADAPARFDLFEATIPATPLPQRVQSADRAAERGILSARAMVDLYSQLYASDAVEAGERVPSVTLREAYVAEDPAARIAVMRGLWGEDVNYGRMVLTAYAAARLPATEALAGDAGPVLASMLSAGLDANAMRWADVVEEGSLGWALLALANPASGAVDEGAFRTFASDDSSAESRKTQFLLAGLAGLGRLDNAVVGELAGDLGIDFNRQTAWSERIGQAGRYRNQALVALLAGVGMQGDGWHRMTARHLYHIVSALNAAGLSAEARMIAAEAVARG</sequence>
<dbReference type="Proteomes" id="UP000309389">
    <property type="component" value="Unassembled WGS sequence"/>
</dbReference>
<reference evidence="3 4" key="1">
    <citation type="submission" date="2019-04" db="EMBL/GenBank/DDBJ databases">
        <title>Altererythrobacter aquimixticola sp. nov., isolated from sediment of junction between the ocean and a freshwater spring.</title>
        <authorList>
            <person name="Yoon J.-H."/>
        </authorList>
    </citation>
    <scope>NUCLEOTIDE SEQUENCE [LARGE SCALE GENOMIC DNA]</scope>
    <source>
        <strain evidence="3 4">SSKS-13</strain>
    </source>
</reference>
<evidence type="ECO:0000313" key="3">
    <source>
        <dbReference type="EMBL" id="TIX52018.1"/>
    </source>
</evidence>
<dbReference type="RefSeq" id="WP_136692803.1">
    <property type="nucleotide sequence ID" value="NZ_SSHH01000001.1"/>
</dbReference>
<keyword evidence="4" id="KW-1185">Reference proteome</keyword>
<organism evidence="3 4">
    <name type="scientific">Alteraurantiacibacter aquimixticola</name>
    <dbReference type="NCBI Taxonomy" id="2489173"/>
    <lineage>
        <taxon>Bacteria</taxon>
        <taxon>Pseudomonadati</taxon>
        <taxon>Pseudomonadota</taxon>
        <taxon>Alphaproteobacteria</taxon>
        <taxon>Sphingomonadales</taxon>
        <taxon>Erythrobacteraceae</taxon>
        <taxon>Alteraurantiacibacter</taxon>
    </lineage>
</organism>
<feature type="region of interest" description="Disordered" evidence="1">
    <location>
        <begin position="25"/>
        <end position="84"/>
    </location>
</feature>
<feature type="signal peptide" evidence="2">
    <location>
        <begin position="1"/>
        <end position="21"/>
    </location>
</feature>